<dbReference type="EMBL" id="ML978726">
    <property type="protein sequence ID" value="KAF2086067.1"/>
    <property type="molecule type" value="Genomic_DNA"/>
</dbReference>
<feature type="region of interest" description="Disordered" evidence="6">
    <location>
        <begin position="270"/>
        <end position="293"/>
    </location>
</feature>
<dbReference type="GO" id="GO:0033254">
    <property type="term" value="C:vacuolar transporter chaperone complex"/>
    <property type="evidence" value="ECO:0007669"/>
    <property type="project" value="TreeGrafter"/>
</dbReference>
<feature type="compositionally biased region" description="Polar residues" evidence="6">
    <location>
        <begin position="732"/>
        <end position="742"/>
    </location>
</feature>
<evidence type="ECO:0000256" key="1">
    <source>
        <dbReference type="ARBA" id="ARBA00004128"/>
    </source>
</evidence>
<evidence type="ECO:0000256" key="5">
    <source>
        <dbReference type="ARBA" id="ARBA00023136"/>
    </source>
</evidence>
<comment type="caution">
    <text evidence="9">The sequence shown here is derived from an EMBL/GenBank/DDBJ whole genome shotgun (WGS) entry which is preliminary data.</text>
</comment>
<dbReference type="Gene3D" id="3.20.100.30">
    <property type="entry name" value="VTC, catalytic tunnel domain"/>
    <property type="match status" value="1"/>
</dbReference>
<feature type="compositionally biased region" description="Polar residues" evidence="6">
    <location>
        <begin position="705"/>
        <end position="718"/>
    </location>
</feature>
<proteinExistence type="predicted"/>
<dbReference type="InterPro" id="IPR018966">
    <property type="entry name" value="VTC_domain"/>
</dbReference>
<feature type="region of interest" description="Disordered" evidence="6">
    <location>
        <begin position="690"/>
        <end position="742"/>
    </location>
</feature>
<dbReference type="GO" id="GO:0007034">
    <property type="term" value="P:vacuolar transport"/>
    <property type="evidence" value="ECO:0007669"/>
    <property type="project" value="TreeGrafter"/>
</dbReference>
<dbReference type="Proteomes" id="UP000799776">
    <property type="component" value="Unassembled WGS sequence"/>
</dbReference>
<feature type="compositionally biased region" description="Polar residues" evidence="6">
    <location>
        <begin position="566"/>
        <end position="589"/>
    </location>
</feature>
<dbReference type="InterPro" id="IPR004331">
    <property type="entry name" value="SPX_dom"/>
</dbReference>
<feature type="non-terminal residue" evidence="9">
    <location>
        <position position="1"/>
    </location>
</feature>
<comment type="subcellular location">
    <subcellularLocation>
        <location evidence="1">Vacuole membrane</location>
        <topology evidence="1">Multi-pass membrane protein</topology>
    </subcellularLocation>
</comment>
<dbReference type="GO" id="GO:0016237">
    <property type="term" value="P:microautophagy"/>
    <property type="evidence" value="ECO:0007669"/>
    <property type="project" value="TreeGrafter"/>
</dbReference>
<evidence type="ECO:0000313" key="9">
    <source>
        <dbReference type="EMBL" id="KAF2086067.1"/>
    </source>
</evidence>
<dbReference type="InterPro" id="IPR042267">
    <property type="entry name" value="VTC_sf"/>
</dbReference>
<dbReference type="PROSITE" id="PS51382">
    <property type="entry name" value="SPX"/>
    <property type="match status" value="1"/>
</dbReference>
<organism evidence="9 10">
    <name type="scientific">Saccharata proteae CBS 121410</name>
    <dbReference type="NCBI Taxonomy" id="1314787"/>
    <lineage>
        <taxon>Eukaryota</taxon>
        <taxon>Fungi</taxon>
        <taxon>Dikarya</taxon>
        <taxon>Ascomycota</taxon>
        <taxon>Pezizomycotina</taxon>
        <taxon>Dothideomycetes</taxon>
        <taxon>Dothideomycetes incertae sedis</taxon>
        <taxon>Botryosphaeriales</taxon>
        <taxon>Saccharataceae</taxon>
        <taxon>Saccharata</taxon>
    </lineage>
</organism>
<feature type="compositionally biased region" description="Low complexity" evidence="6">
    <location>
        <begin position="273"/>
        <end position="286"/>
    </location>
</feature>
<dbReference type="GO" id="GO:0042144">
    <property type="term" value="P:vacuole fusion, non-autophagic"/>
    <property type="evidence" value="ECO:0007669"/>
    <property type="project" value="TreeGrafter"/>
</dbReference>
<evidence type="ECO:0000256" key="7">
    <source>
        <dbReference type="SAM" id="Phobius"/>
    </source>
</evidence>
<dbReference type="AlphaFoldDB" id="A0A9P4HT60"/>
<dbReference type="OrthoDB" id="5588846at2759"/>
<evidence type="ECO:0000256" key="3">
    <source>
        <dbReference type="ARBA" id="ARBA00022692"/>
    </source>
</evidence>
<dbReference type="PANTHER" id="PTHR46140">
    <property type="entry name" value="VACUOLAR TRANSPORTER CHAPERONE 1-RELATED"/>
    <property type="match status" value="1"/>
</dbReference>
<feature type="transmembrane region" description="Helical" evidence="7">
    <location>
        <begin position="858"/>
        <end position="879"/>
    </location>
</feature>
<accession>A0A9P4HT60</accession>
<keyword evidence="4 7" id="KW-1133">Transmembrane helix</keyword>
<keyword evidence="5 7" id="KW-0472">Membrane</keyword>
<dbReference type="CDD" id="cd14474">
    <property type="entry name" value="SPX_YDR089W"/>
    <property type="match status" value="1"/>
</dbReference>
<feature type="transmembrane region" description="Helical" evidence="7">
    <location>
        <begin position="791"/>
        <end position="813"/>
    </location>
</feature>
<evidence type="ECO:0000256" key="6">
    <source>
        <dbReference type="SAM" id="MobiDB-lite"/>
    </source>
</evidence>
<evidence type="ECO:0000313" key="10">
    <source>
        <dbReference type="Proteomes" id="UP000799776"/>
    </source>
</evidence>
<reference evidence="9" key="1">
    <citation type="journal article" date="2020" name="Stud. Mycol.">
        <title>101 Dothideomycetes genomes: a test case for predicting lifestyles and emergence of pathogens.</title>
        <authorList>
            <person name="Haridas S."/>
            <person name="Albert R."/>
            <person name="Binder M."/>
            <person name="Bloem J."/>
            <person name="Labutti K."/>
            <person name="Salamov A."/>
            <person name="Andreopoulos B."/>
            <person name="Baker S."/>
            <person name="Barry K."/>
            <person name="Bills G."/>
            <person name="Bluhm B."/>
            <person name="Cannon C."/>
            <person name="Castanera R."/>
            <person name="Culley D."/>
            <person name="Daum C."/>
            <person name="Ezra D."/>
            <person name="Gonzalez J."/>
            <person name="Henrissat B."/>
            <person name="Kuo A."/>
            <person name="Liang C."/>
            <person name="Lipzen A."/>
            <person name="Lutzoni F."/>
            <person name="Magnuson J."/>
            <person name="Mondo S."/>
            <person name="Nolan M."/>
            <person name="Ohm R."/>
            <person name="Pangilinan J."/>
            <person name="Park H.-J."/>
            <person name="Ramirez L."/>
            <person name="Alfaro M."/>
            <person name="Sun H."/>
            <person name="Tritt A."/>
            <person name="Yoshinaga Y."/>
            <person name="Zwiers L.-H."/>
            <person name="Turgeon B."/>
            <person name="Goodwin S."/>
            <person name="Spatafora J."/>
            <person name="Crous P."/>
            <person name="Grigoriev I."/>
        </authorList>
    </citation>
    <scope>NUCLEOTIDE SEQUENCE</scope>
    <source>
        <strain evidence="9">CBS 121410</strain>
    </source>
</reference>
<dbReference type="GO" id="GO:0000329">
    <property type="term" value="C:fungal-type vacuole membrane"/>
    <property type="evidence" value="ECO:0007669"/>
    <property type="project" value="TreeGrafter"/>
</dbReference>
<sequence length="880" mass="96433">ADNIDYDEIKHLIKDHTTPGSGKAVSIPGQGHVREREFEDQLFALLAQEHQRIDLFVRSKSGEIKRRLDHVAKQINQPSIRERPDAANRMSVRRQQKYGRMEEDVLKAGEEIRSLSRFVGAQRLAFTKLLKKYKKWAGSEQVERRFTQEVLNQPGNFSKADLAPLLHYWTDVLHAVREAFQGGPPGLPSKDKLGALTPICESPVESSACVVSQIQSAVDAGAEVNFDVALATLPLGGSGARAVYWVHQDQVVELQVLLLQKLKLFVPRARRGSQPSTPISPIATPSRRQSHETLDSLYSNDKAEAAGALFIDDSERYARVRSSTTVIDAEETPGKPSLSALGSARWNSTGEAVVVIPGKSSREPESVALKRKHLGALLDTTQPFLSRRGSSLSAIGENKAQADVSNTTTVEAVRAWLSSHEHVAPLAGVSSKRTRFVGLNNIPTNGVWATLDSDVHMKQSLHEQLLENDWAQAARKEASTFPHAVLEVRSEGAHADELIKVLDNSHLTERVRGFSLEAHAIWTCCKPSAMRAPYWLPMLDRDIRKLPAPFHRQRSRAASISCPMDSASSRQTSLSNTSVTDGGQTSGSNGRPLESSATSATEADSAPQTLSPGDKRKKRNNLRTMAAIRSMESRTPSGGQQRYWSEYDHPEDGSDDGDAYVIYVDPNASMKLPGQDAIVSFFSRIKAAISPRKQHPEEEHLISPDSYNQSSPDSSDGENSPLVASTPHYGSINRSRAVSQSGSQSRIAGAMDTLFGSPATDRQALLNRDIEITDVITSMELRQRERELTKFRLCVTSLAAAAAVLAVTWILAATSRKSLRREVDATIAFGIFADILFAAVGALCMLTRRNDVGWLQRILVGMIVAGVCLGDSALLVWMLT</sequence>
<protein>
    <recommendedName>
        <fullName evidence="8">SPX domain-containing protein</fullName>
    </recommendedName>
</protein>
<evidence type="ECO:0000256" key="2">
    <source>
        <dbReference type="ARBA" id="ARBA00022554"/>
    </source>
</evidence>
<dbReference type="GO" id="GO:0006799">
    <property type="term" value="P:polyphosphate biosynthetic process"/>
    <property type="evidence" value="ECO:0007669"/>
    <property type="project" value="UniProtKB-ARBA"/>
</dbReference>
<gene>
    <name evidence="9" type="ORF">K490DRAFT_44972</name>
</gene>
<evidence type="ECO:0000259" key="8">
    <source>
        <dbReference type="PROSITE" id="PS51382"/>
    </source>
</evidence>
<feature type="region of interest" description="Disordered" evidence="6">
    <location>
        <begin position="554"/>
        <end position="652"/>
    </location>
</feature>
<dbReference type="InterPro" id="IPR051572">
    <property type="entry name" value="VTC_Complex_Subunit"/>
</dbReference>
<keyword evidence="10" id="KW-1185">Reference proteome</keyword>
<feature type="compositionally biased region" description="Low complexity" evidence="6">
    <location>
        <begin position="594"/>
        <end position="606"/>
    </location>
</feature>
<dbReference type="Pfam" id="PF09359">
    <property type="entry name" value="VTC"/>
    <property type="match status" value="1"/>
</dbReference>
<evidence type="ECO:0000256" key="4">
    <source>
        <dbReference type="ARBA" id="ARBA00022989"/>
    </source>
</evidence>
<name>A0A9P4HT60_9PEZI</name>
<feature type="compositionally biased region" description="Polar residues" evidence="6">
    <location>
        <begin position="633"/>
        <end position="643"/>
    </location>
</feature>
<feature type="transmembrane region" description="Helical" evidence="7">
    <location>
        <begin position="825"/>
        <end position="846"/>
    </location>
</feature>
<keyword evidence="2" id="KW-0926">Vacuole</keyword>
<keyword evidence="3 7" id="KW-0812">Transmembrane</keyword>
<feature type="domain" description="SPX" evidence="8">
    <location>
        <begin position="1"/>
        <end position="147"/>
    </location>
</feature>
<dbReference type="PANTHER" id="PTHR46140:SF1">
    <property type="entry name" value="VACUOLAR TRANSPORTER CHAPERONE COMPLEX SUBUNIT 4-RELATED"/>
    <property type="match status" value="1"/>
</dbReference>